<dbReference type="InterPro" id="IPR011249">
    <property type="entry name" value="Metalloenz_LuxS/M16"/>
</dbReference>
<protein>
    <submittedName>
        <fullName evidence="10">Nardilysin</fullName>
    </submittedName>
</protein>
<feature type="domain" description="Peptidase M16 N-terminal" evidence="8">
    <location>
        <begin position="111"/>
        <end position="239"/>
    </location>
</feature>
<accession>A0A6A4VSX1</accession>
<proteinExistence type="inferred from homology"/>
<name>A0A6A4VSX1_AMPAM</name>
<feature type="domain" description="Peptidase M16 C-terminal" evidence="9">
    <location>
        <begin position="269"/>
        <end position="452"/>
    </location>
</feature>
<evidence type="ECO:0000256" key="5">
    <source>
        <dbReference type="ARBA" id="ARBA00022833"/>
    </source>
</evidence>
<keyword evidence="5" id="KW-0862">Zinc</keyword>
<dbReference type="Pfam" id="PF00675">
    <property type="entry name" value="Peptidase_M16"/>
    <property type="match status" value="1"/>
</dbReference>
<keyword evidence="3" id="KW-0479">Metal-binding</keyword>
<keyword evidence="2" id="KW-0645">Protease</keyword>
<dbReference type="InterPro" id="IPR011765">
    <property type="entry name" value="Pept_M16_N"/>
</dbReference>
<dbReference type="AlphaFoldDB" id="A0A6A4VSX1"/>
<reference evidence="10 11" key="1">
    <citation type="submission" date="2019-07" db="EMBL/GenBank/DDBJ databases">
        <title>Draft genome assembly of a fouling barnacle, Amphibalanus amphitrite (Darwin, 1854): The first reference genome for Thecostraca.</title>
        <authorList>
            <person name="Kim W."/>
        </authorList>
    </citation>
    <scope>NUCLEOTIDE SEQUENCE [LARGE SCALE GENOMIC DNA]</scope>
    <source>
        <strain evidence="10">SNU_AA5</strain>
        <tissue evidence="10">Soma without cirri and trophi</tissue>
    </source>
</reference>
<evidence type="ECO:0000256" key="4">
    <source>
        <dbReference type="ARBA" id="ARBA00022801"/>
    </source>
</evidence>
<dbReference type="GO" id="GO:0008237">
    <property type="term" value="F:metallopeptidase activity"/>
    <property type="evidence" value="ECO:0007669"/>
    <property type="project" value="UniProtKB-KW"/>
</dbReference>
<sequence length="737" mass="82871">MKRHNSGSESNSGSKTKKARGSRTPEGMTAGSGSGSTVCEVLPKPLQSENDKREYRAIKLPNGLRALLISDLRPPLESMSKTKLLARRSREDAGESDGSESENESDGEETDEKMAAAALSIGCGSFSEPDEIEGLAHFVEHMVFMGNKKYPEENSFDVFVKNSGGSTNAHTDCEQTAYYFDVNSPHMREALDRFAQFFISPLMRKDSMQRERQAVENEYLEALPNDSHRADQLLATLARDGHPMGKFTWGNMESLSESRTGLKDDCMHARLHEFWRRYYRAPYMTLAVQADQPLDTLQQWVVDIFSAVPGCSEPRPSFASHGLPWEPSRFHRLYRIIPVKDFHQLTVTWQLPSMVKHYRTRPLNYISWLMGHEGRGSILSYLKHRMWAVSLVSGNSESGFEHNSSASCYYVTVKLTDAGLQHVPDVLAAIWAYMAMLRRIGPQQRIYDEIKDIDQWEVEALGSALVPAMTVSLSLLVALAVLCGPLVAGQHLVAVTQRGLLRLDESGALLDWRREQLPPWQLGHSITALAFDWTGQNWHFTGSQARKLWSSFVCSYEFERCVDVGPPSERHYFASAYDIPNRLLLRLIPDQDGQRRLQVAQLDWHRAREVPVEMGIAVEFAVDPLRPAASTGRNKTEDEKTMALYSVNYEGKDKQRLWERTDGGHMILNVTGGQRDRRLESVGERLLGLRCWPQHPAYAAVLGAESLQTVNLQTGEVTTLLANLTDAGRTDVLLGGR</sequence>
<dbReference type="Proteomes" id="UP000440578">
    <property type="component" value="Unassembled WGS sequence"/>
</dbReference>
<organism evidence="10 11">
    <name type="scientific">Amphibalanus amphitrite</name>
    <name type="common">Striped barnacle</name>
    <name type="synonym">Balanus amphitrite</name>
    <dbReference type="NCBI Taxonomy" id="1232801"/>
    <lineage>
        <taxon>Eukaryota</taxon>
        <taxon>Metazoa</taxon>
        <taxon>Ecdysozoa</taxon>
        <taxon>Arthropoda</taxon>
        <taxon>Crustacea</taxon>
        <taxon>Multicrustacea</taxon>
        <taxon>Cirripedia</taxon>
        <taxon>Thoracica</taxon>
        <taxon>Thoracicalcarea</taxon>
        <taxon>Balanomorpha</taxon>
        <taxon>Balanoidea</taxon>
        <taxon>Balanidae</taxon>
        <taxon>Amphibalaninae</taxon>
        <taxon>Amphibalanus</taxon>
    </lineage>
</organism>
<dbReference type="OrthoDB" id="952271at2759"/>
<evidence type="ECO:0000256" key="7">
    <source>
        <dbReference type="SAM" id="MobiDB-lite"/>
    </source>
</evidence>
<comment type="caution">
    <text evidence="10">The sequence shown here is derived from an EMBL/GenBank/DDBJ whole genome shotgun (WGS) entry which is preliminary data.</text>
</comment>
<feature type="region of interest" description="Disordered" evidence="7">
    <location>
        <begin position="80"/>
        <end position="113"/>
    </location>
</feature>
<keyword evidence="11" id="KW-1185">Reference proteome</keyword>
<keyword evidence="6" id="KW-0482">Metalloprotease</keyword>
<evidence type="ECO:0000313" key="10">
    <source>
        <dbReference type="EMBL" id="KAF0293098.1"/>
    </source>
</evidence>
<evidence type="ECO:0000256" key="3">
    <source>
        <dbReference type="ARBA" id="ARBA00022723"/>
    </source>
</evidence>
<feature type="region of interest" description="Disordered" evidence="7">
    <location>
        <begin position="1"/>
        <end position="54"/>
    </location>
</feature>
<dbReference type="EMBL" id="VIIS01001773">
    <property type="protein sequence ID" value="KAF0293098.1"/>
    <property type="molecule type" value="Genomic_DNA"/>
</dbReference>
<evidence type="ECO:0000256" key="1">
    <source>
        <dbReference type="ARBA" id="ARBA00007261"/>
    </source>
</evidence>
<feature type="compositionally biased region" description="Acidic residues" evidence="7">
    <location>
        <begin position="94"/>
        <end position="111"/>
    </location>
</feature>
<evidence type="ECO:0000256" key="6">
    <source>
        <dbReference type="ARBA" id="ARBA00023049"/>
    </source>
</evidence>
<dbReference type="Gene3D" id="3.30.830.10">
    <property type="entry name" value="Metalloenzyme, LuxS/M16 peptidase-like"/>
    <property type="match status" value="2"/>
</dbReference>
<keyword evidence="4" id="KW-0378">Hydrolase</keyword>
<dbReference type="PANTHER" id="PTHR43690:SF18">
    <property type="entry name" value="INSULIN-DEGRADING ENZYME-RELATED"/>
    <property type="match status" value="1"/>
</dbReference>
<dbReference type="InterPro" id="IPR050626">
    <property type="entry name" value="Peptidase_M16"/>
</dbReference>
<evidence type="ECO:0000313" key="11">
    <source>
        <dbReference type="Proteomes" id="UP000440578"/>
    </source>
</evidence>
<evidence type="ECO:0000259" key="9">
    <source>
        <dbReference type="Pfam" id="PF05193"/>
    </source>
</evidence>
<dbReference type="PANTHER" id="PTHR43690">
    <property type="entry name" value="NARDILYSIN"/>
    <property type="match status" value="1"/>
</dbReference>
<gene>
    <name evidence="10" type="primary">NRDC</name>
    <name evidence="10" type="ORF">FJT64_008995</name>
</gene>
<dbReference type="GO" id="GO:0006508">
    <property type="term" value="P:proteolysis"/>
    <property type="evidence" value="ECO:0007669"/>
    <property type="project" value="UniProtKB-KW"/>
</dbReference>
<dbReference type="InterPro" id="IPR007863">
    <property type="entry name" value="Peptidase_M16_C"/>
</dbReference>
<evidence type="ECO:0000256" key="2">
    <source>
        <dbReference type="ARBA" id="ARBA00022670"/>
    </source>
</evidence>
<dbReference type="GO" id="GO:0046872">
    <property type="term" value="F:metal ion binding"/>
    <property type="evidence" value="ECO:0007669"/>
    <property type="project" value="UniProtKB-KW"/>
</dbReference>
<evidence type="ECO:0000259" key="8">
    <source>
        <dbReference type="Pfam" id="PF00675"/>
    </source>
</evidence>
<comment type="similarity">
    <text evidence="1">Belongs to the peptidase M16 family.</text>
</comment>
<dbReference type="SUPFAM" id="SSF63411">
    <property type="entry name" value="LuxS/MPP-like metallohydrolase"/>
    <property type="match status" value="2"/>
</dbReference>
<dbReference type="Pfam" id="PF05193">
    <property type="entry name" value="Peptidase_M16_C"/>
    <property type="match status" value="1"/>
</dbReference>